<dbReference type="SUPFAM" id="SSF51735">
    <property type="entry name" value="NAD(P)-binding Rossmann-fold domains"/>
    <property type="match status" value="1"/>
</dbReference>
<dbReference type="AlphaFoldDB" id="A0A239FV43"/>
<reference evidence="2 3" key="1">
    <citation type="submission" date="2017-06" db="EMBL/GenBank/DDBJ databases">
        <authorList>
            <person name="Kim H.J."/>
            <person name="Triplett B.A."/>
        </authorList>
    </citation>
    <scope>NUCLEOTIDE SEQUENCE [LARGE SCALE GENOMIC DNA]</scope>
    <source>
        <strain evidence="2 3">CGMCC 4.5593</strain>
    </source>
</reference>
<keyword evidence="3" id="KW-1185">Reference proteome</keyword>
<dbReference type="Pfam" id="PF01370">
    <property type="entry name" value="Epimerase"/>
    <property type="match status" value="1"/>
</dbReference>
<dbReference type="EMBL" id="FZPH01000001">
    <property type="protein sequence ID" value="SNS60418.1"/>
    <property type="molecule type" value="Genomic_DNA"/>
</dbReference>
<evidence type="ECO:0000313" key="2">
    <source>
        <dbReference type="EMBL" id="SNS60418.1"/>
    </source>
</evidence>
<proteinExistence type="predicted"/>
<accession>A0A239FV43</accession>
<dbReference type="PANTHER" id="PTHR43245">
    <property type="entry name" value="BIFUNCTIONAL POLYMYXIN RESISTANCE PROTEIN ARNA"/>
    <property type="match status" value="1"/>
</dbReference>
<dbReference type="Gene3D" id="3.40.50.720">
    <property type="entry name" value="NAD(P)-binding Rossmann-like Domain"/>
    <property type="match status" value="1"/>
</dbReference>
<evidence type="ECO:0000259" key="1">
    <source>
        <dbReference type="Pfam" id="PF01370"/>
    </source>
</evidence>
<sequence>MLVTGAAGLLGRAVLDALTGVQVTALDRVDPGDLRADRVVVGDAGDPAVVKRALADVDAVIHLAAIPAPTLDTPLAVFGGNTRATFVVLHSAALAGIRRVVLASSMSVLGLAWAQVPLEPVYLPVDIRHPLQVSDPYALSKQADEATAAMVARRHGMAVTALRFPFLGGNDRLLRRSEEFHADPASGALELWSYLHVADAAAACLLGLSAAPVGAHVLFVAAPETLAPYPTEDLLAAFLPGVPTRARFPGRTLPVDLEPARRLLGFTAARSLPLGPRPLGSRTLIEEEPA</sequence>
<dbReference type="InterPro" id="IPR036291">
    <property type="entry name" value="NAD(P)-bd_dom_sf"/>
</dbReference>
<evidence type="ECO:0000313" key="3">
    <source>
        <dbReference type="Proteomes" id="UP000198362"/>
    </source>
</evidence>
<dbReference type="Proteomes" id="UP000198362">
    <property type="component" value="Unassembled WGS sequence"/>
</dbReference>
<organism evidence="2 3">
    <name type="scientific">Asanoa hainanensis</name>
    <dbReference type="NCBI Taxonomy" id="560556"/>
    <lineage>
        <taxon>Bacteria</taxon>
        <taxon>Bacillati</taxon>
        <taxon>Actinomycetota</taxon>
        <taxon>Actinomycetes</taxon>
        <taxon>Micromonosporales</taxon>
        <taxon>Micromonosporaceae</taxon>
        <taxon>Asanoa</taxon>
    </lineage>
</organism>
<protein>
    <submittedName>
        <fullName evidence="2">Nucleoside-diphosphate-sugar epimerase</fullName>
    </submittedName>
</protein>
<dbReference type="InterPro" id="IPR001509">
    <property type="entry name" value="Epimerase_deHydtase"/>
</dbReference>
<gene>
    <name evidence="2" type="ORF">SAMN05421812_10180</name>
</gene>
<name>A0A239FV43_9ACTN</name>
<feature type="domain" description="NAD-dependent epimerase/dehydratase" evidence="1">
    <location>
        <begin position="1"/>
        <end position="210"/>
    </location>
</feature>
<dbReference type="InterPro" id="IPR050177">
    <property type="entry name" value="Lipid_A_modif_metabolic_enz"/>
</dbReference>